<dbReference type="PANTHER" id="PTHR32305">
    <property type="match status" value="1"/>
</dbReference>
<dbReference type="NCBIfam" id="TIGR01643">
    <property type="entry name" value="YD_repeat_2x"/>
    <property type="match status" value="2"/>
</dbReference>
<accession>A0ABS8LPR5</accession>
<gene>
    <name evidence="4" type="ORF">LN463_15620</name>
</gene>
<evidence type="ECO:0000313" key="5">
    <source>
        <dbReference type="Proteomes" id="UP001430605"/>
    </source>
</evidence>
<dbReference type="Pfam" id="PF05593">
    <property type="entry name" value="RHS_repeat"/>
    <property type="match status" value="2"/>
</dbReference>
<name>A0ABS8LPR5_XANEU</name>
<organism evidence="4 5">
    <name type="scientific">Xanthomonas euvesicatoria pv. euvesicatoria</name>
    <dbReference type="NCBI Taxonomy" id="2753541"/>
    <lineage>
        <taxon>Bacteria</taxon>
        <taxon>Pseudomonadati</taxon>
        <taxon>Pseudomonadota</taxon>
        <taxon>Gammaproteobacteria</taxon>
        <taxon>Lysobacterales</taxon>
        <taxon>Lysobacteraceae</taxon>
        <taxon>Xanthomonas</taxon>
    </lineage>
</organism>
<dbReference type="InterPro" id="IPR022385">
    <property type="entry name" value="Rhs_assc_core"/>
</dbReference>
<dbReference type="InterPro" id="IPR045351">
    <property type="entry name" value="DUF6531"/>
</dbReference>
<dbReference type="Pfam" id="PF20148">
    <property type="entry name" value="DUF6531"/>
    <property type="match status" value="1"/>
</dbReference>
<evidence type="ECO:0000259" key="3">
    <source>
        <dbReference type="Pfam" id="PF25023"/>
    </source>
</evidence>
<protein>
    <submittedName>
        <fullName evidence="4">RHS repeat protein</fullName>
    </submittedName>
</protein>
<evidence type="ECO:0000259" key="2">
    <source>
        <dbReference type="Pfam" id="PF20148"/>
    </source>
</evidence>
<dbReference type="Gene3D" id="2.180.10.10">
    <property type="entry name" value="RHS repeat-associated core"/>
    <property type="match status" value="2"/>
</dbReference>
<dbReference type="RefSeq" id="WP_046934819.1">
    <property type="nucleotide sequence ID" value="NZ_JAJITJ010000043.1"/>
</dbReference>
<evidence type="ECO:0000256" key="1">
    <source>
        <dbReference type="ARBA" id="ARBA00022737"/>
    </source>
</evidence>
<dbReference type="PANTHER" id="PTHR32305:SF15">
    <property type="entry name" value="PROTEIN RHSA-RELATED"/>
    <property type="match status" value="1"/>
</dbReference>
<keyword evidence="5" id="KW-1185">Reference proteome</keyword>
<dbReference type="InterPro" id="IPR056823">
    <property type="entry name" value="TEN-like_YD-shell"/>
</dbReference>
<dbReference type="Pfam" id="PF25023">
    <property type="entry name" value="TEN_YD-shell"/>
    <property type="match status" value="2"/>
</dbReference>
<dbReference type="InterPro" id="IPR050708">
    <property type="entry name" value="T6SS_VgrG/RHS"/>
</dbReference>
<feature type="domain" description="DUF6531" evidence="2">
    <location>
        <begin position="226"/>
        <end position="296"/>
    </location>
</feature>
<feature type="domain" description="Teneurin-like YD-shell" evidence="3">
    <location>
        <begin position="784"/>
        <end position="957"/>
    </location>
</feature>
<reference evidence="4" key="1">
    <citation type="submission" date="2021-11" db="EMBL/GenBank/DDBJ databases">
        <title>Genome resources and taxonomic validation of 89 Xanthomonas strains.</title>
        <authorList>
            <person name="Tambong J.T."/>
        </authorList>
    </citation>
    <scope>NUCLEOTIDE SEQUENCE</scope>
    <source>
        <strain evidence="4">Xv 72</strain>
    </source>
</reference>
<comment type="caution">
    <text evidence="4">The sequence shown here is derived from an EMBL/GenBank/DDBJ whole genome shotgun (WGS) entry which is preliminary data.</text>
</comment>
<dbReference type="InterPro" id="IPR031325">
    <property type="entry name" value="RHS_repeat"/>
</dbReference>
<feature type="domain" description="Teneurin-like YD-shell" evidence="3">
    <location>
        <begin position="1102"/>
        <end position="1364"/>
    </location>
</feature>
<proteinExistence type="predicted"/>
<keyword evidence="1" id="KW-0677">Repeat</keyword>
<dbReference type="Proteomes" id="UP001430605">
    <property type="component" value="Unassembled WGS sequence"/>
</dbReference>
<sequence>MEVLGPLRLRFYVFVLLLAVVCGVSAQEAKPEWTLSAKHPEMPTTTVGVFGNQHRAIEAMAQIAGPSDAEYAYRLATHVKETKTNDDQTVTLTYWLGNDQPSDPEWTYSALGSSYATEVEMVAGIESFYTQFNECGKILLKPATEWMPYSAEYEGRIDSKRFDVISNVLYYDGTCLPVEHTGIGGRQRRLFCPLYTTWNDDYQACVNLEIFAYLTGPSLEDTCSVGNPRDVKTGEKSQPEQDFDLGWIRLVRTFRSSQVGRRSNLGAGWFNSHEISVSSSGSHAILAEGNGLQRNFKSVGNSFIASDGSGDRLEKIANGWRLFRSETVSEFDATGALGLVSKDDGTYLRYAYDRSSRLESITHSTGRKLVFNYADGSRYAQLIRVALDGVALATYAYSDTFPDSAVLESVTYADGRVRSYLYEDEDFYRFLTGVVAEDGMRYSTFAYSATGRVVSSQHHDGADGVTLDYTDDATVVTDALGKQTTYTLSQRSAGPRKIDDVTDSAGTLSSDYLDASVDFRRRLRASTDRAGVITQHAYAELADAGVPIDVHTVTEAAGLPSQRITSTRTAVDSNRLMSVQSSDKKVGYVRNARLQPQQVITTDVASGQTRVLSMNYCEAADVAAGGDCPVLGLLKSIDGPRTDIDDRTIYNYYPIDAAGCETGTGACLYRKGDLRRTINARGQIRENLSYDAAGRVLSAVDENGVLTDYSYHPRGWLASTTVHGATAAQNRVTTFEYWPTGLVKRINQPDGSYATFVYDQAQRLTDVTDTLGNTLHYVLDKAGNRLEEQTNDAQGTLKRSLSRIYNQLGQLETQADAAANPTDYAYDANGNLRLITDAFGRSTLQEHDPLGRLARTLQDVDGIKAETNVGYDTQDRPLQIKDPKRLDTRYTYNGFGDTLKLTSPDTGVTSYSYDSAGNRATQTDARGITSTFGYDALNRVLSVSYPTAAFSVSYTYDVTQSVCASGETFTVGRLAKLQDGSGTTQYCYNRFGEVVRKVQTVNGKVLVLRYDYTPGGRLRSMVYPDGTTVDYVRNAQGQTTEVGVTAQGGSRQRLLSGATYHPFGPSSGWTYGNGRKLVRMYDLDYRPRSIQDTRAGGLEIGFGFDAVGDLTALTPAGNPTPELRLDYDALGRLTALKDGAANTAIDGYSYDATGNRLSAKVGGATQAYTYPTTNHRLSAVAGVARTYDKMGNTLTIGGKAREYLYDTTGRMTQVKRAGVAVMNYRYNARGEQVRRYLGTANTYTLYDEAGHWLGDYDTNGAPKQQAIWLDDLPVGLLANGAQLHYIEPDHLGSPRVVVDAARDVAVWNWSPKGEAFGNTAPNQDPDGDGIAMVFDMRFPGQRFDAASEFNQNYFRDYDAATGRYGQSDPLGLTAGLATYGYAASNPLNAMDLYGLLELNDPATWPNIPQPIVDFSAGMGDTVSFGATNVIRDWAGTNDQVDKCSSSYGIGEVAGVANSIVLGGAAGWRSAGKKAGTEFSHWIPNRMGGPRSLWNGNYVPTRVHALSDPYRYKFMPRIWKAENPMPGRVTQQWIRLPDVYKGLLSGATYGSASESLRD</sequence>
<dbReference type="EMBL" id="JAJIUS010000085">
    <property type="protein sequence ID" value="MCC8636370.1"/>
    <property type="molecule type" value="Genomic_DNA"/>
</dbReference>
<dbReference type="InterPro" id="IPR006530">
    <property type="entry name" value="YD"/>
</dbReference>
<evidence type="ECO:0000313" key="4">
    <source>
        <dbReference type="EMBL" id="MCC8636370.1"/>
    </source>
</evidence>
<dbReference type="NCBIfam" id="TIGR03696">
    <property type="entry name" value="Rhs_assc_core"/>
    <property type="match status" value="1"/>
</dbReference>